<dbReference type="GO" id="GO:0008667">
    <property type="term" value="F:2,3-dihydro-2,3-dihydroxybenzoate dehydrogenase activity"/>
    <property type="evidence" value="ECO:0007669"/>
    <property type="project" value="InterPro"/>
</dbReference>
<dbReference type="InterPro" id="IPR002347">
    <property type="entry name" value="SDR_fam"/>
</dbReference>
<comment type="similarity">
    <text evidence="1">Belongs to the short-chain dehydrogenases/reductases (SDR) family.</text>
</comment>
<dbReference type="InterPro" id="IPR036291">
    <property type="entry name" value="NAD(P)-bd_dom_sf"/>
</dbReference>
<dbReference type="HOGENOM" id="CLU_010194_2_10_11"/>
<keyword evidence="2" id="KW-0560">Oxidoreductase</keyword>
<evidence type="ECO:0000313" key="3">
    <source>
        <dbReference type="EMBL" id="EKX92445.1"/>
    </source>
</evidence>
<comment type="caution">
    <text evidence="3">The sequence shown here is derived from an EMBL/GenBank/DDBJ whole genome shotgun (WGS) entry which is preliminary data.</text>
</comment>
<dbReference type="AlphaFoldDB" id="L1MN13"/>
<proteinExistence type="inferred from homology"/>
<dbReference type="eggNOG" id="COG4221">
    <property type="taxonomic scope" value="Bacteria"/>
</dbReference>
<dbReference type="Proteomes" id="UP000010445">
    <property type="component" value="Unassembled WGS sequence"/>
</dbReference>
<dbReference type="EMBL" id="AMEM01000005">
    <property type="protein sequence ID" value="EKX92445.1"/>
    <property type="molecule type" value="Genomic_DNA"/>
</dbReference>
<dbReference type="InterPro" id="IPR003560">
    <property type="entry name" value="DHB_DH"/>
</dbReference>
<dbReference type="RefSeq" id="WP_006061808.1">
    <property type="nucleotide sequence ID" value="NZ_KB290821.1"/>
</dbReference>
<name>L1MN13_9CORY</name>
<sequence>MPTFDLGGRTAVITGATGAIGSAVARTLVESGAKVALIARNRRRLERLCARFPEEAETLVCSADVSSAYDLVEARDKVLEELGAPDLVITAAGVRRAANFDEAIPADWRRMLATNLRGTLQTVQTFSPDVLAAGERGDRADIVMLSSAPARERQHAYSVFSSLGASLGQFSKHLRAEYGLRGVRVHYFDSIYTGGSFFTQGNLGSNRATSDHHDVIQGPLPELESIAIDTAHVAEEVGFAASLPVHVNMASATILPLEGN</sequence>
<keyword evidence="4" id="KW-1185">Reference proteome</keyword>
<evidence type="ECO:0000256" key="1">
    <source>
        <dbReference type="ARBA" id="ARBA00006484"/>
    </source>
</evidence>
<dbReference type="PANTHER" id="PTHR44196">
    <property type="entry name" value="DEHYDROGENASE/REDUCTASE SDR FAMILY MEMBER 7B"/>
    <property type="match status" value="1"/>
</dbReference>
<dbReference type="PATRIC" id="fig|1035195.3.peg.103"/>
<reference evidence="3 4" key="1">
    <citation type="submission" date="2012-05" db="EMBL/GenBank/DDBJ databases">
        <authorList>
            <person name="Weinstock G."/>
            <person name="Sodergren E."/>
            <person name="Lobos E.A."/>
            <person name="Fulton L."/>
            <person name="Fulton R."/>
            <person name="Courtney L."/>
            <person name="Fronick C."/>
            <person name="O'Laughlin M."/>
            <person name="Godfrey J."/>
            <person name="Wilson R.M."/>
            <person name="Miner T."/>
            <person name="Farmer C."/>
            <person name="Delehaunty K."/>
            <person name="Cordes M."/>
            <person name="Minx P."/>
            <person name="Tomlinson C."/>
            <person name="Chen J."/>
            <person name="Wollam A."/>
            <person name="Pepin K.H."/>
            <person name="Bhonagiri V."/>
            <person name="Zhang X."/>
            <person name="Suruliraj S."/>
            <person name="Warren W."/>
            <person name="Mitreva M."/>
            <person name="Mardis E.R."/>
            <person name="Wilson R.K."/>
        </authorList>
    </citation>
    <scope>NUCLEOTIDE SEQUENCE [LARGE SCALE GENOMIC DNA]</scope>
    <source>
        <strain evidence="3 4">F0235</strain>
    </source>
</reference>
<dbReference type="STRING" id="1035195.HMPREF9997_00111"/>
<organism evidence="3 4">
    <name type="scientific">Corynebacterium durum F0235</name>
    <dbReference type="NCBI Taxonomy" id="1035195"/>
    <lineage>
        <taxon>Bacteria</taxon>
        <taxon>Bacillati</taxon>
        <taxon>Actinomycetota</taxon>
        <taxon>Actinomycetes</taxon>
        <taxon>Mycobacteriales</taxon>
        <taxon>Corynebacteriaceae</taxon>
        <taxon>Corynebacterium</taxon>
    </lineage>
</organism>
<dbReference type="PANTHER" id="PTHR44196:SF1">
    <property type="entry name" value="DEHYDROGENASE_REDUCTASE SDR FAMILY MEMBER 7B"/>
    <property type="match status" value="1"/>
</dbReference>
<dbReference type="CDD" id="cd05233">
    <property type="entry name" value="SDR_c"/>
    <property type="match status" value="1"/>
</dbReference>
<dbReference type="Pfam" id="PF00106">
    <property type="entry name" value="adh_short"/>
    <property type="match status" value="1"/>
</dbReference>
<evidence type="ECO:0000256" key="2">
    <source>
        <dbReference type="ARBA" id="ARBA00023002"/>
    </source>
</evidence>
<gene>
    <name evidence="3" type="ORF">HMPREF9997_00111</name>
</gene>
<dbReference type="GO" id="GO:0019290">
    <property type="term" value="P:siderophore biosynthetic process"/>
    <property type="evidence" value="ECO:0007669"/>
    <property type="project" value="InterPro"/>
</dbReference>
<evidence type="ECO:0000313" key="4">
    <source>
        <dbReference type="Proteomes" id="UP000010445"/>
    </source>
</evidence>
<dbReference type="PRINTS" id="PR01397">
    <property type="entry name" value="DHBDHDRGNASE"/>
</dbReference>
<protein>
    <submittedName>
        <fullName evidence="3">Oxidoreductase, short chain dehydrogenase/reductase family protein</fullName>
    </submittedName>
</protein>
<dbReference type="GO" id="GO:0016020">
    <property type="term" value="C:membrane"/>
    <property type="evidence" value="ECO:0007669"/>
    <property type="project" value="TreeGrafter"/>
</dbReference>
<dbReference type="OrthoDB" id="158573at2"/>
<dbReference type="Gene3D" id="3.40.50.720">
    <property type="entry name" value="NAD(P)-binding Rossmann-like Domain"/>
    <property type="match status" value="1"/>
</dbReference>
<dbReference type="SUPFAM" id="SSF51735">
    <property type="entry name" value="NAD(P)-binding Rossmann-fold domains"/>
    <property type="match status" value="1"/>
</dbReference>
<accession>L1MN13</accession>